<feature type="region of interest" description="Disordered" evidence="1">
    <location>
        <begin position="1"/>
        <end position="62"/>
    </location>
</feature>
<gene>
    <name evidence="2" type="ORF">OLEA9_A002104</name>
</gene>
<feature type="compositionally biased region" description="Basic and acidic residues" evidence="1">
    <location>
        <begin position="81"/>
        <end position="92"/>
    </location>
</feature>
<dbReference type="AlphaFoldDB" id="A0A8S0UC62"/>
<dbReference type="Proteomes" id="UP000594638">
    <property type="component" value="Unassembled WGS sequence"/>
</dbReference>
<comment type="caution">
    <text evidence="2">The sequence shown here is derived from an EMBL/GenBank/DDBJ whole genome shotgun (WGS) entry which is preliminary data.</text>
</comment>
<feature type="region of interest" description="Disordered" evidence="1">
    <location>
        <begin position="78"/>
        <end position="126"/>
    </location>
</feature>
<feature type="compositionally biased region" description="Basic and acidic residues" evidence="1">
    <location>
        <begin position="1"/>
        <end position="14"/>
    </location>
</feature>
<sequence>MGSTEVAEKTEERSMNSTVKGITERLRDPRGIRRGGLLGAGPRSFSASVAERNDSEDQALAKRRLSSAVVKVEEITGESSETVKDMRKKDIAVEGSGSGENTTSSLGEKKSSDWSYGVGSQRPLKR</sequence>
<evidence type="ECO:0000313" key="2">
    <source>
        <dbReference type="EMBL" id="CAA3014956.1"/>
    </source>
</evidence>
<name>A0A8S0UC62_OLEEU</name>
<reference evidence="2 3" key="1">
    <citation type="submission" date="2019-12" db="EMBL/GenBank/DDBJ databases">
        <authorList>
            <person name="Alioto T."/>
            <person name="Alioto T."/>
            <person name="Gomez Garrido J."/>
        </authorList>
    </citation>
    <scope>NUCLEOTIDE SEQUENCE [LARGE SCALE GENOMIC DNA]</scope>
</reference>
<feature type="compositionally biased region" description="Basic and acidic residues" evidence="1">
    <location>
        <begin position="22"/>
        <end position="31"/>
    </location>
</feature>
<keyword evidence="3" id="KW-1185">Reference proteome</keyword>
<dbReference type="Gramene" id="OE9A002104T1">
    <property type="protein sequence ID" value="OE9A002104C1"/>
    <property type="gene ID" value="OE9A002104"/>
</dbReference>
<evidence type="ECO:0000256" key="1">
    <source>
        <dbReference type="SAM" id="MobiDB-lite"/>
    </source>
</evidence>
<dbReference type="EMBL" id="CACTIH010007514">
    <property type="protein sequence ID" value="CAA3014956.1"/>
    <property type="molecule type" value="Genomic_DNA"/>
</dbReference>
<evidence type="ECO:0000313" key="3">
    <source>
        <dbReference type="Proteomes" id="UP000594638"/>
    </source>
</evidence>
<protein>
    <submittedName>
        <fullName evidence="2">Uncharacterized protein</fullName>
    </submittedName>
</protein>
<proteinExistence type="predicted"/>
<accession>A0A8S0UC62</accession>
<organism evidence="2 3">
    <name type="scientific">Olea europaea subsp. europaea</name>
    <dbReference type="NCBI Taxonomy" id="158383"/>
    <lineage>
        <taxon>Eukaryota</taxon>
        <taxon>Viridiplantae</taxon>
        <taxon>Streptophyta</taxon>
        <taxon>Embryophyta</taxon>
        <taxon>Tracheophyta</taxon>
        <taxon>Spermatophyta</taxon>
        <taxon>Magnoliopsida</taxon>
        <taxon>eudicotyledons</taxon>
        <taxon>Gunneridae</taxon>
        <taxon>Pentapetalae</taxon>
        <taxon>asterids</taxon>
        <taxon>lamiids</taxon>
        <taxon>Lamiales</taxon>
        <taxon>Oleaceae</taxon>
        <taxon>Oleeae</taxon>
        <taxon>Olea</taxon>
    </lineage>
</organism>